<dbReference type="InterPro" id="IPR020908">
    <property type="entry name" value="UPF0738"/>
</dbReference>
<proteinExistence type="predicted"/>
<name>A0ABN0W522_9BACI</name>
<dbReference type="Proteomes" id="UP001500782">
    <property type="component" value="Unassembled WGS sequence"/>
</dbReference>
<dbReference type="Pfam" id="PF19785">
    <property type="entry name" value="UPF0738"/>
    <property type="match status" value="1"/>
</dbReference>
<dbReference type="EMBL" id="BAAADJ010000015">
    <property type="protein sequence ID" value="GAA0325357.1"/>
    <property type="molecule type" value="Genomic_DNA"/>
</dbReference>
<keyword evidence="2" id="KW-1185">Reference proteome</keyword>
<evidence type="ECO:0000313" key="1">
    <source>
        <dbReference type="EMBL" id="GAA0325357.1"/>
    </source>
</evidence>
<comment type="caution">
    <text evidence="1">The sequence shown here is derived from an EMBL/GenBank/DDBJ whole genome shotgun (WGS) entry which is preliminary data.</text>
</comment>
<reference evidence="1 2" key="1">
    <citation type="journal article" date="2019" name="Int. J. Syst. Evol. Microbiol.">
        <title>The Global Catalogue of Microorganisms (GCM) 10K type strain sequencing project: providing services to taxonomists for standard genome sequencing and annotation.</title>
        <authorList>
            <consortium name="The Broad Institute Genomics Platform"/>
            <consortium name="The Broad Institute Genome Sequencing Center for Infectious Disease"/>
            <person name="Wu L."/>
            <person name="Ma J."/>
        </authorList>
    </citation>
    <scope>NUCLEOTIDE SEQUENCE [LARGE SCALE GENOMIC DNA]</scope>
    <source>
        <strain evidence="1 2">JCM 9731</strain>
    </source>
</reference>
<organism evidence="1 2">
    <name type="scientific">Bacillus carboniphilus</name>
    <dbReference type="NCBI Taxonomy" id="86663"/>
    <lineage>
        <taxon>Bacteria</taxon>
        <taxon>Bacillati</taxon>
        <taxon>Bacillota</taxon>
        <taxon>Bacilli</taxon>
        <taxon>Bacillales</taxon>
        <taxon>Bacillaceae</taxon>
        <taxon>Bacillus</taxon>
    </lineage>
</organism>
<evidence type="ECO:0000313" key="2">
    <source>
        <dbReference type="Proteomes" id="UP001500782"/>
    </source>
</evidence>
<protein>
    <submittedName>
        <fullName evidence="1">Uncharacterized protein</fullName>
    </submittedName>
</protein>
<gene>
    <name evidence="1" type="ORF">GCM10008967_14960</name>
</gene>
<accession>A0ABN0W522</accession>
<sequence length="122" mass="14136">MRKLWEVKEKEWKAGNLYLQLETSPSLQNVKAGERMLAHSDELSFIYILEQDDEFIYLALPSSIWADLKMVMSDHSKVLLKGSEGVLELASFEMELEYLIQNIEGNSNYGDEMVKEVEKVFL</sequence>
<dbReference type="RefSeq" id="WP_343797805.1">
    <property type="nucleotide sequence ID" value="NZ_BAAADJ010000015.1"/>
</dbReference>